<protein>
    <submittedName>
        <fullName evidence="2">Putative wall-associated receptor kinase-like protein 16</fullName>
    </submittedName>
</protein>
<keyword evidence="1" id="KW-1133">Transmembrane helix</keyword>
<reference evidence="2 3" key="1">
    <citation type="journal article" date="2019" name="Nat. Plants">
        <title>Stout camphor tree genome fills gaps in understanding of flowering plant genome evolution.</title>
        <authorList>
            <person name="Chaw S.M."/>
            <person name="Liu Y.C."/>
            <person name="Wu Y.W."/>
            <person name="Wang H.Y."/>
            <person name="Lin C.I."/>
            <person name="Wu C.S."/>
            <person name="Ke H.M."/>
            <person name="Chang L.Y."/>
            <person name="Hsu C.Y."/>
            <person name="Yang H.T."/>
            <person name="Sudianto E."/>
            <person name="Hsu M.H."/>
            <person name="Wu K.P."/>
            <person name="Wang L.N."/>
            <person name="Leebens-Mack J.H."/>
            <person name="Tsai I.J."/>
        </authorList>
    </citation>
    <scope>NUCLEOTIDE SEQUENCE [LARGE SCALE GENOMIC DNA]</scope>
    <source>
        <strain evidence="3">cv. Chaw 1501</strain>
        <tissue evidence="2">Young leaves</tissue>
    </source>
</reference>
<name>A0A443N7R5_9MAGN</name>
<feature type="transmembrane region" description="Helical" evidence="1">
    <location>
        <begin position="88"/>
        <end position="104"/>
    </location>
</feature>
<keyword evidence="1" id="KW-0472">Membrane</keyword>
<keyword evidence="2" id="KW-0675">Receptor</keyword>
<dbReference type="OrthoDB" id="4062651at2759"/>
<keyword evidence="3" id="KW-1185">Reference proteome</keyword>
<evidence type="ECO:0000256" key="1">
    <source>
        <dbReference type="SAM" id="Phobius"/>
    </source>
</evidence>
<dbReference type="EMBL" id="QPKB01000001">
    <property type="protein sequence ID" value="RWR74574.1"/>
    <property type="molecule type" value="Genomic_DNA"/>
</dbReference>
<evidence type="ECO:0000313" key="2">
    <source>
        <dbReference type="EMBL" id="RWR74574.1"/>
    </source>
</evidence>
<organism evidence="2 3">
    <name type="scientific">Cinnamomum micranthum f. kanehirae</name>
    <dbReference type="NCBI Taxonomy" id="337451"/>
    <lineage>
        <taxon>Eukaryota</taxon>
        <taxon>Viridiplantae</taxon>
        <taxon>Streptophyta</taxon>
        <taxon>Embryophyta</taxon>
        <taxon>Tracheophyta</taxon>
        <taxon>Spermatophyta</taxon>
        <taxon>Magnoliopsida</taxon>
        <taxon>Magnoliidae</taxon>
        <taxon>Laurales</taxon>
        <taxon>Lauraceae</taxon>
        <taxon>Cinnamomum</taxon>
    </lineage>
</organism>
<keyword evidence="2" id="KW-0418">Kinase</keyword>
<sequence>MKDDRLFEMLEERIRSEGSEEQFMAIARLAMRCLNFKGEERPIMKDVVVDLQGFRGFQDHPCFKDNEIERMLCETSQDCIGDARGQDSVSIISIICIIIIIFFHETQVPK</sequence>
<accession>A0A443N7R5</accession>
<keyword evidence="1" id="KW-0812">Transmembrane</keyword>
<dbReference type="AlphaFoldDB" id="A0A443N7R5"/>
<evidence type="ECO:0000313" key="3">
    <source>
        <dbReference type="Proteomes" id="UP000283530"/>
    </source>
</evidence>
<dbReference type="GO" id="GO:0016301">
    <property type="term" value="F:kinase activity"/>
    <property type="evidence" value="ECO:0007669"/>
    <property type="project" value="UniProtKB-KW"/>
</dbReference>
<proteinExistence type="predicted"/>
<gene>
    <name evidence="2" type="ORF">CKAN_00290900</name>
</gene>
<comment type="caution">
    <text evidence="2">The sequence shown here is derived from an EMBL/GenBank/DDBJ whole genome shotgun (WGS) entry which is preliminary data.</text>
</comment>
<dbReference type="Gene3D" id="1.10.510.10">
    <property type="entry name" value="Transferase(Phosphotransferase) domain 1"/>
    <property type="match status" value="1"/>
</dbReference>
<keyword evidence="2" id="KW-0808">Transferase</keyword>
<dbReference type="Proteomes" id="UP000283530">
    <property type="component" value="Unassembled WGS sequence"/>
</dbReference>